<protein>
    <submittedName>
        <fullName evidence="1">Uncharacterized protein</fullName>
    </submittedName>
</protein>
<dbReference type="Proteomes" id="UP001497416">
    <property type="component" value="Unassembled WGS sequence"/>
</dbReference>
<comment type="caution">
    <text evidence="1">The sequence shown here is derived from an EMBL/GenBank/DDBJ whole genome shotgun (WGS) entry which is preliminary data.</text>
</comment>
<accession>A0ABM9NXU0</accession>
<evidence type="ECO:0000313" key="2">
    <source>
        <dbReference type="Proteomes" id="UP001497416"/>
    </source>
</evidence>
<dbReference type="EMBL" id="CAXIXY010000004">
    <property type="protein sequence ID" value="CAL2083325.1"/>
    <property type="molecule type" value="Genomic_DNA"/>
</dbReference>
<name>A0ABM9NXU0_9FLAO</name>
<organism evidence="1 2">
    <name type="scientific">Tenacibaculum platacis</name>
    <dbReference type="NCBI Taxonomy" id="3137852"/>
    <lineage>
        <taxon>Bacteria</taxon>
        <taxon>Pseudomonadati</taxon>
        <taxon>Bacteroidota</taxon>
        <taxon>Flavobacteriia</taxon>
        <taxon>Flavobacteriales</taxon>
        <taxon>Flavobacteriaceae</taxon>
        <taxon>Tenacibaculum</taxon>
    </lineage>
</organism>
<proteinExistence type="predicted"/>
<sequence length="82" mass="9047">MLDFKNVKLLGKEEQKEISGGHLSGIGDDNPNVSFKCYRNNSGNRFFISPIDLSSATTVCFPFDANYQFDDSISDPLGPVLN</sequence>
<dbReference type="RefSeq" id="WP_348711491.1">
    <property type="nucleotide sequence ID" value="NZ_CAXIXW010000001.1"/>
</dbReference>
<reference evidence="1 2" key="1">
    <citation type="submission" date="2024-05" db="EMBL/GenBank/DDBJ databases">
        <authorList>
            <person name="Duchaud E."/>
        </authorList>
    </citation>
    <scope>NUCLEOTIDE SEQUENCE [LARGE SCALE GENOMIC DNA]</scope>
    <source>
        <strain evidence="1">Ena-SAMPLE-TAB-13-05-2024-13:56:06:370-140302</strain>
    </source>
</reference>
<keyword evidence="2" id="KW-1185">Reference proteome</keyword>
<gene>
    <name evidence="1" type="ORF">T190607A01A_20116</name>
</gene>
<evidence type="ECO:0000313" key="1">
    <source>
        <dbReference type="EMBL" id="CAL2083325.1"/>
    </source>
</evidence>